<feature type="compositionally biased region" description="Low complexity" evidence="1">
    <location>
        <begin position="345"/>
        <end position="356"/>
    </location>
</feature>
<gene>
    <name evidence="2" type="ORF">FIE12Z_9457</name>
</gene>
<evidence type="ECO:0000313" key="2">
    <source>
        <dbReference type="EMBL" id="RFN46303.1"/>
    </source>
</evidence>
<dbReference type="EMBL" id="PXXK01000309">
    <property type="protein sequence ID" value="RFN46303.1"/>
    <property type="molecule type" value="Genomic_DNA"/>
</dbReference>
<feature type="region of interest" description="Disordered" evidence="1">
    <location>
        <begin position="232"/>
        <end position="415"/>
    </location>
</feature>
<dbReference type="Proteomes" id="UP000265631">
    <property type="component" value="Unassembled WGS sequence"/>
</dbReference>
<feature type="compositionally biased region" description="Acidic residues" evidence="1">
    <location>
        <begin position="243"/>
        <end position="252"/>
    </location>
</feature>
<feature type="compositionally biased region" description="Acidic residues" evidence="1">
    <location>
        <begin position="719"/>
        <end position="729"/>
    </location>
</feature>
<feature type="region of interest" description="Disordered" evidence="1">
    <location>
        <begin position="69"/>
        <end position="167"/>
    </location>
</feature>
<comment type="caution">
    <text evidence="2">The sequence shown here is derived from an EMBL/GenBank/DDBJ whole genome shotgun (WGS) entry which is preliminary data.</text>
</comment>
<evidence type="ECO:0000256" key="1">
    <source>
        <dbReference type="SAM" id="MobiDB-lite"/>
    </source>
</evidence>
<feature type="region of interest" description="Disordered" evidence="1">
    <location>
        <begin position="517"/>
        <end position="564"/>
    </location>
</feature>
<name>A0A395MGC2_9HYPO</name>
<feature type="compositionally biased region" description="Basic and acidic residues" evidence="1">
    <location>
        <begin position="387"/>
        <end position="403"/>
    </location>
</feature>
<sequence length="799" mass="88656">MGFFSNLFTRKSNAKRASVKGQSYNATVASIPPIQGICDMQKTKTIADKDPGTFPVSGNGPNVLDQLQRAARKRSQAQLSTVSRDDYGHDSIAPPPMVPRFHGQSRPTTAPNQANSTASRPLSLSRSIRSSNSAWSVPEKPSRGRTENPPPVPSIPTHHRRESSIDSFQDKRHSFIDVLDAQGEFSHPNFRSRLSATGAREYDEDVAERNLGDNGLNLNSAATKAYYRLSGSGHLELPTNDREYEEDDDDDYAPYPGVPHGDSGTKRDKRSKSNSSVWRRSYSGPIGNDLLRTSKSHLREKRSESPKASLTSLRAPTLSKADRRRSFNAFASPQEEEEKSRKPRSLSLHPSISSFSYDRPPSPPTLLPPQLSPPSASPPPVQRSRPRTSEGRSRGRSFNHVEIEPVEEDDEDFAPFPTVPSRFRLSEHRSTSYLEPSYGYDHHERHNQRPESYHGGLAMSLNEMPHFSRPTSASSMDKSFNRSRTMTSIRSQRLDDINEHIPVRTSSLFKAQPCVTPSTMSSGFSSNPFPRSVGHHTPSTSIDASLPPSIKLHPEPEPNKAAEEASYYNAGDDEFSADTLVPSRREIERDLGHPFGDGINLDLYLSDASEDSVDSFVAWKEKRRNEEGLLMKDAYGTGAGLPGLFEPVPILKASVEPPSLLEIPVEPVVAKRPKTPKSPKNTRPSTRSSKSTPNRSQQRSRQSRRSTNTPRHTKASNDQDSDSDWEDEIPSAPTAPGFVSLADLGIDIRELGWDQFGLTEADDAKVDMQTAIKLRKAIKAKKQRQKEEEEACAADVEDH</sequence>
<proteinExistence type="predicted"/>
<feature type="compositionally biased region" description="Basic and acidic residues" evidence="1">
    <location>
        <begin position="552"/>
        <end position="563"/>
    </location>
</feature>
<organism evidence="2 3">
    <name type="scientific">Fusarium flagelliforme</name>
    <dbReference type="NCBI Taxonomy" id="2675880"/>
    <lineage>
        <taxon>Eukaryota</taxon>
        <taxon>Fungi</taxon>
        <taxon>Dikarya</taxon>
        <taxon>Ascomycota</taxon>
        <taxon>Pezizomycotina</taxon>
        <taxon>Sordariomycetes</taxon>
        <taxon>Hypocreomycetidae</taxon>
        <taxon>Hypocreales</taxon>
        <taxon>Nectriaceae</taxon>
        <taxon>Fusarium</taxon>
        <taxon>Fusarium incarnatum-equiseti species complex</taxon>
    </lineage>
</organism>
<feature type="compositionally biased region" description="Pro residues" evidence="1">
    <location>
        <begin position="360"/>
        <end position="381"/>
    </location>
</feature>
<protein>
    <submittedName>
        <fullName evidence="2">Uncharacterized protein</fullName>
    </submittedName>
</protein>
<accession>A0A395MGC2</accession>
<feature type="compositionally biased region" description="Low complexity" evidence="1">
    <location>
        <begin position="681"/>
        <end position="710"/>
    </location>
</feature>
<dbReference type="AlphaFoldDB" id="A0A395MGC2"/>
<feature type="compositionally biased region" description="Polar residues" evidence="1">
    <location>
        <begin position="105"/>
        <end position="118"/>
    </location>
</feature>
<keyword evidence="3" id="KW-1185">Reference proteome</keyword>
<feature type="compositionally biased region" description="Low complexity" evidence="1">
    <location>
        <begin position="119"/>
        <end position="136"/>
    </location>
</feature>
<feature type="compositionally biased region" description="Acidic residues" evidence="1">
    <location>
        <begin position="788"/>
        <end position="799"/>
    </location>
</feature>
<feature type="compositionally biased region" description="Polar residues" evidence="1">
    <location>
        <begin position="517"/>
        <end position="529"/>
    </location>
</feature>
<feature type="region of interest" description="Disordered" evidence="1">
    <location>
        <begin position="780"/>
        <end position="799"/>
    </location>
</feature>
<evidence type="ECO:0000313" key="3">
    <source>
        <dbReference type="Proteomes" id="UP000265631"/>
    </source>
</evidence>
<reference evidence="2 3" key="1">
    <citation type="journal article" date="2018" name="PLoS Pathog.">
        <title>Evolution of structural diversity of trichothecenes, a family of toxins produced by plant pathogenic and entomopathogenic fungi.</title>
        <authorList>
            <person name="Proctor R.H."/>
            <person name="McCormick S.P."/>
            <person name="Kim H.S."/>
            <person name="Cardoza R.E."/>
            <person name="Stanley A.M."/>
            <person name="Lindo L."/>
            <person name="Kelly A."/>
            <person name="Brown D.W."/>
            <person name="Lee T."/>
            <person name="Vaughan M.M."/>
            <person name="Alexander N.J."/>
            <person name="Busman M."/>
            <person name="Gutierrez S."/>
        </authorList>
    </citation>
    <scope>NUCLEOTIDE SEQUENCE [LARGE SCALE GENOMIC DNA]</scope>
    <source>
        <strain evidence="2 3">NRRL 13405</strain>
    </source>
</reference>
<feature type="region of interest" description="Disordered" evidence="1">
    <location>
        <begin position="666"/>
        <end position="738"/>
    </location>
</feature>
<feature type="compositionally biased region" description="Acidic residues" evidence="1">
    <location>
        <begin position="404"/>
        <end position="413"/>
    </location>
</feature>